<comment type="caution">
    <text evidence="3">The sequence shown here is derived from an EMBL/GenBank/DDBJ whole genome shotgun (WGS) entry which is preliminary data.</text>
</comment>
<dbReference type="EMBL" id="VLKH01000003">
    <property type="protein sequence ID" value="TWH81514.1"/>
    <property type="molecule type" value="Genomic_DNA"/>
</dbReference>
<evidence type="ECO:0000313" key="3">
    <source>
        <dbReference type="EMBL" id="TWH81514.1"/>
    </source>
</evidence>
<dbReference type="Pfam" id="PF16227">
    <property type="entry name" value="DUF4886"/>
    <property type="match status" value="1"/>
</dbReference>
<keyword evidence="1" id="KW-0732">Signal</keyword>
<evidence type="ECO:0000259" key="2">
    <source>
        <dbReference type="Pfam" id="PF16227"/>
    </source>
</evidence>
<dbReference type="RefSeq" id="WP_145081413.1">
    <property type="nucleotide sequence ID" value="NZ_VLKH01000003.1"/>
</dbReference>
<feature type="signal peptide" evidence="1">
    <location>
        <begin position="1"/>
        <end position="24"/>
    </location>
</feature>
<gene>
    <name evidence="3" type="ORF">LY60_01265</name>
</gene>
<sequence length="488" mass="54453">MKKRIWTALLAFMIMLTAVLPSNAYGLDLDVNDQAKFMQNALKGILGFEEVSDLTIDKPGIKIENKVYNNIYITKNVKNGKTNLSNVVVTGGLFVEGTGQNSVFIENSNVKCLTVNKEEGSAKIMVKGSTEIDAVKIYSDTTLEQQSLSGNGFKDISIYKDIPLSLKTDKKVSWSLDKKIASINSRGEFLAKDLGEVIIYAKNSGIKSEFCKIKIVEPEIPTIKILAIGNSFSNDSLSMVYDIAKSAGIDVIAANLNFNGCSLQTHWINASSNNAYYTYQKWTSDGMSQKPKQTMKTALLDEDWDYIILQQYSGYSGIYTTFKPYLNYLASYVKELSPNANLSLNMTWAYASDSSHSDYGSYRRNQDTMYKAIAKTYQQAADESKIQIIIPCGTSIQNARTNPYLKSIGDELTRDGFHLNEEMGRYIAGLTVFETLIVNEEKINVDLYNDVTFIPGKDQDKNLIKYAKNSVMDAVKKPFKVTAFSAKK</sequence>
<dbReference type="InterPro" id="IPR032616">
    <property type="entry name" value="DUF4886"/>
</dbReference>
<protein>
    <submittedName>
        <fullName evidence="3">Uncharacterized protein DUF4886</fullName>
    </submittedName>
</protein>
<evidence type="ECO:0000313" key="4">
    <source>
        <dbReference type="Proteomes" id="UP000315343"/>
    </source>
</evidence>
<accession>A0A562JFB3</accession>
<keyword evidence="4" id="KW-1185">Reference proteome</keyword>
<dbReference type="Gene3D" id="3.40.50.1110">
    <property type="entry name" value="SGNH hydrolase"/>
    <property type="match status" value="1"/>
</dbReference>
<feature type="domain" description="DUF4886" evidence="2">
    <location>
        <begin position="224"/>
        <end position="440"/>
    </location>
</feature>
<name>A0A562JFB3_9FIRM</name>
<dbReference type="AlphaFoldDB" id="A0A562JFB3"/>
<proteinExistence type="predicted"/>
<evidence type="ECO:0000256" key="1">
    <source>
        <dbReference type="SAM" id="SignalP"/>
    </source>
</evidence>
<dbReference type="OrthoDB" id="265974at2"/>
<organism evidence="3 4">
    <name type="scientific">Sedimentibacter saalensis</name>
    <dbReference type="NCBI Taxonomy" id="130788"/>
    <lineage>
        <taxon>Bacteria</taxon>
        <taxon>Bacillati</taxon>
        <taxon>Bacillota</taxon>
        <taxon>Tissierellia</taxon>
        <taxon>Sedimentibacter</taxon>
    </lineage>
</organism>
<dbReference type="Proteomes" id="UP000315343">
    <property type="component" value="Unassembled WGS sequence"/>
</dbReference>
<reference evidence="3 4" key="1">
    <citation type="submission" date="2019-07" db="EMBL/GenBank/DDBJ databases">
        <title>Genomic Encyclopedia of Type Strains, Phase I: the one thousand microbial genomes (KMG-I) project.</title>
        <authorList>
            <person name="Kyrpides N."/>
        </authorList>
    </citation>
    <scope>NUCLEOTIDE SEQUENCE [LARGE SCALE GENOMIC DNA]</scope>
    <source>
        <strain evidence="3 4">DSM 13558</strain>
    </source>
</reference>
<feature type="chain" id="PRO_5021715780" evidence="1">
    <location>
        <begin position="25"/>
        <end position="488"/>
    </location>
</feature>
<dbReference type="InterPro" id="IPR036514">
    <property type="entry name" value="SGNH_hydro_sf"/>
</dbReference>